<keyword evidence="2" id="KW-1185">Reference proteome</keyword>
<proteinExistence type="predicted"/>
<feature type="non-terminal residue" evidence="1">
    <location>
        <position position="1"/>
    </location>
</feature>
<sequence length="47" mass="5496">IHHVEVVGRTISPAFIVRMLRRGRCSLIYCPREHKEQGCDCWLKGML</sequence>
<name>A0A392PSM5_9FABA</name>
<dbReference type="EMBL" id="LXQA010093259">
    <property type="protein sequence ID" value="MCI14657.1"/>
    <property type="molecule type" value="Genomic_DNA"/>
</dbReference>
<dbReference type="AlphaFoldDB" id="A0A392PSM5"/>
<dbReference type="Proteomes" id="UP000265520">
    <property type="component" value="Unassembled WGS sequence"/>
</dbReference>
<organism evidence="1 2">
    <name type="scientific">Trifolium medium</name>
    <dbReference type="NCBI Taxonomy" id="97028"/>
    <lineage>
        <taxon>Eukaryota</taxon>
        <taxon>Viridiplantae</taxon>
        <taxon>Streptophyta</taxon>
        <taxon>Embryophyta</taxon>
        <taxon>Tracheophyta</taxon>
        <taxon>Spermatophyta</taxon>
        <taxon>Magnoliopsida</taxon>
        <taxon>eudicotyledons</taxon>
        <taxon>Gunneridae</taxon>
        <taxon>Pentapetalae</taxon>
        <taxon>rosids</taxon>
        <taxon>fabids</taxon>
        <taxon>Fabales</taxon>
        <taxon>Fabaceae</taxon>
        <taxon>Papilionoideae</taxon>
        <taxon>50 kb inversion clade</taxon>
        <taxon>NPAAA clade</taxon>
        <taxon>Hologalegina</taxon>
        <taxon>IRL clade</taxon>
        <taxon>Trifolieae</taxon>
        <taxon>Trifolium</taxon>
    </lineage>
</organism>
<evidence type="ECO:0000313" key="1">
    <source>
        <dbReference type="EMBL" id="MCI14657.1"/>
    </source>
</evidence>
<comment type="caution">
    <text evidence="1">The sequence shown here is derived from an EMBL/GenBank/DDBJ whole genome shotgun (WGS) entry which is preliminary data.</text>
</comment>
<evidence type="ECO:0000313" key="2">
    <source>
        <dbReference type="Proteomes" id="UP000265520"/>
    </source>
</evidence>
<accession>A0A392PSM5</accession>
<protein>
    <submittedName>
        <fullName evidence="1">Uncharacterized protein</fullName>
    </submittedName>
</protein>
<reference evidence="1 2" key="1">
    <citation type="journal article" date="2018" name="Front. Plant Sci.">
        <title>Red Clover (Trifolium pratense) and Zigzag Clover (T. medium) - A Picture of Genomic Similarities and Differences.</title>
        <authorList>
            <person name="Dluhosova J."/>
            <person name="Istvanek J."/>
            <person name="Nedelnik J."/>
            <person name="Repkova J."/>
        </authorList>
    </citation>
    <scope>NUCLEOTIDE SEQUENCE [LARGE SCALE GENOMIC DNA]</scope>
    <source>
        <strain evidence="2">cv. 10/8</strain>
        <tissue evidence="1">Leaf</tissue>
    </source>
</reference>